<dbReference type="Gene3D" id="3.40.50.12500">
    <property type="match status" value="1"/>
</dbReference>
<name>A0A3G1KSD3_FORW1</name>
<keyword evidence="3" id="KW-1185">Reference proteome</keyword>
<dbReference type="RefSeq" id="WP_148134596.1">
    <property type="nucleotide sequence ID" value="NZ_CP017634.1"/>
</dbReference>
<dbReference type="Proteomes" id="UP000323521">
    <property type="component" value="Chromosome"/>
</dbReference>
<dbReference type="KEGG" id="fwa:DCMF_11675"/>
<evidence type="ECO:0000256" key="1">
    <source>
        <dbReference type="ARBA" id="ARBA00038414"/>
    </source>
</evidence>
<dbReference type="PANTHER" id="PTHR28047:SF5">
    <property type="entry name" value="PROTEIN DCG1"/>
    <property type="match status" value="1"/>
</dbReference>
<dbReference type="AlphaFoldDB" id="A0A3G1KSD3"/>
<dbReference type="PANTHER" id="PTHR28047">
    <property type="entry name" value="PROTEIN DCG1"/>
    <property type="match status" value="1"/>
</dbReference>
<dbReference type="InterPro" id="IPR015942">
    <property type="entry name" value="Asp/Glu/hydantoin_racemase"/>
</dbReference>
<gene>
    <name evidence="2" type="ORF">DCMF_11675</name>
</gene>
<protein>
    <submittedName>
        <fullName evidence="2">Hydantoin racemase</fullName>
    </submittedName>
</protein>
<dbReference type="GO" id="GO:0047661">
    <property type="term" value="F:amino-acid racemase activity"/>
    <property type="evidence" value="ECO:0007669"/>
    <property type="project" value="InterPro"/>
</dbReference>
<comment type="similarity">
    <text evidence="1">Belongs to the HyuE racemase family.</text>
</comment>
<dbReference type="EMBL" id="CP017634">
    <property type="protein sequence ID" value="ATW25340.1"/>
    <property type="molecule type" value="Genomic_DNA"/>
</dbReference>
<evidence type="ECO:0000313" key="3">
    <source>
        <dbReference type="Proteomes" id="UP000323521"/>
    </source>
</evidence>
<dbReference type="InterPro" id="IPR053714">
    <property type="entry name" value="Iso_Racemase_Enz_sf"/>
</dbReference>
<dbReference type="Pfam" id="PF01177">
    <property type="entry name" value="Asp_Glu_race"/>
    <property type="match status" value="1"/>
</dbReference>
<dbReference type="OrthoDB" id="9791723at2"/>
<dbReference type="InterPro" id="IPR052186">
    <property type="entry name" value="Hydantoin_racemase-like"/>
</dbReference>
<reference evidence="2 3" key="1">
    <citation type="submission" date="2016-10" db="EMBL/GenBank/DDBJ databases">
        <title>Complete Genome Sequence of Peptococcaceae strain DCMF.</title>
        <authorList>
            <person name="Edwards R.J."/>
            <person name="Holland S.I."/>
            <person name="Deshpande N.P."/>
            <person name="Wong Y.K."/>
            <person name="Ertan H."/>
            <person name="Manefield M."/>
            <person name="Russell T.L."/>
            <person name="Lee M.J."/>
        </authorList>
    </citation>
    <scope>NUCLEOTIDE SEQUENCE [LARGE SCALE GENOMIC DNA]</scope>
    <source>
        <strain evidence="2 3">DCMF</strain>
    </source>
</reference>
<proteinExistence type="inferred from homology"/>
<accession>A0A3G1KSD3</accession>
<organism evidence="2 3">
    <name type="scientific">Formimonas warabiya</name>
    <dbReference type="NCBI Taxonomy" id="1761012"/>
    <lineage>
        <taxon>Bacteria</taxon>
        <taxon>Bacillati</taxon>
        <taxon>Bacillota</taxon>
        <taxon>Clostridia</taxon>
        <taxon>Eubacteriales</taxon>
        <taxon>Peptococcaceae</taxon>
        <taxon>Candidatus Formimonas</taxon>
    </lineage>
</organism>
<sequence length="263" mass="30211">MPKKILYIKPTSYSTMNQETKEYLEKYKDDNTIVDVVNVSKGPKHLEALYYEALASTEILRLVKEGENQGYDAAIIGCFYDPVLYAAREICEHMVVTAPEESSLHLAASLGNTFSIIVGRNKWILTMRDNVDKYGFTKKLASFRSLDMGVLQFHAAPGTTEKRMRQEIALAIEKDRAEIIILGCTMQFGFFAQLQKEFSVPVIDSMLAALKYAELLVEVREKMNWYTSKIGSFTLPDRGEIKEWHIEEDYHLEGLWNERKDQE</sequence>
<evidence type="ECO:0000313" key="2">
    <source>
        <dbReference type="EMBL" id="ATW25340.1"/>
    </source>
</evidence>